<evidence type="ECO:0000313" key="1">
    <source>
        <dbReference type="EMBL" id="GAT07737.1"/>
    </source>
</evidence>
<keyword evidence="2" id="KW-1185">Reference proteome</keyword>
<gene>
    <name evidence="1" type="ORF">RMCN_0870</name>
</gene>
<evidence type="ECO:0000313" key="2">
    <source>
        <dbReference type="Proteomes" id="UP000069773"/>
    </source>
</evidence>
<dbReference type="Proteomes" id="UP000069773">
    <property type="component" value="Unassembled WGS sequence"/>
</dbReference>
<sequence>MNDRAELLVRLLQQRYGLVVDEGTARQDISDHVDHVATVMRVGRQAAKFYVTDEVIEAMAQRIAEEVARHQAIDLDAERRRRRNR</sequence>
<name>A0ABQ0KEA9_MYCNV</name>
<accession>A0ABQ0KEA9</accession>
<dbReference type="EMBL" id="BCTA01000013">
    <property type="protein sequence ID" value="GAT07737.1"/>
    <property type="molecule type" value="Genomic_DNA"/>
</dbReference>
<organism evidence="1 2">
    <name type="scientific">Mycolicibacterium novocastrense</name>
    <name type="common">Mycobacterium novocastrense</name>
    <dbReference type="NCBI Taxonomy" id="59813"/>
    <lineage>
        <taxon>Bacteria</taxon>
        <taxon>Bacillati</taxon>
        <taxon>Actinomycetota</taxon>
        <taxon>Actinomycetes</taxon>
        <taxon>Mycobacteriales</taxon>
        <taxon>Mycobacteriaceae</taxon>
        <taxon>Mycolicibacterium</taxon>
    </lineage>
</organism>
<reference evidence="1 2" key="1">
    <citation type="journal article" date="2016" name="Genome Announc.">
        <title>Draft Genome Sequences of Five Rapidly Growing Mycobacterium Species, M. thermoresistibile, M. fortuitum subsp. acetamidolyticum, M. canariasense, M. brisbanense, and M. novocastrense.</title>
        <authorList>
            <person name="Katahira K."/>
            <person name="Ogura Y."/>
            <person name="Gotoh Y."/>
            <person name="Hayashi T."/>
        </authorList>
    </citation>
    <scope>NUCLEOTIDE SEQUENCE [LARGE SCALE GENOMIC DNA]</scope>
    <source>
        <strain evidence="1 2">JCM18114</strain>
    </source>
</reference>
<comment type="caution">
    <text evidence="1">The sequence shown here is derived from an EMBL/GenBank/DDBJ whole genome shotgun (WGS) entry which is preliminary data.</text>
</comment>
<protein>
    <submittedName>
        <fullName evidence="1">Uncharacterized protein</fullName>
    </submittedName>
</protein>
<proteinExistence type="predicted"/>